<dbReference type="InterPro" id="IPR017896">
    <property type="entry name" value="4Fe4S_Fe-S-bd"/>
</dbReference>
<dbReference type="OrthoDB" id="9803617at2"/>
<dbReference type="CDD" id="cd07034">
    <property type="entry name" value="TPP_PYR_PFOR_IOR-alpha_like"/>
    <property type="match status" value="1"/>
</dbReference>
<dbReference type="NCBIfam" id="NF009589">
    <property type="entry name" value="PRK13030.1"/>
    <property type="match status" value="1"/>
</dbReference>
<name>A0A0R3MZB3_9BRAD</name>
<dbReference type="PROSITE" id="PS51379">
    <property type="entry name" value="4FE4S_FER_2"/>
    <property type="match status" value="1"/>
</dbReference>
<dbReference type="InterPro" id="IPR002880">
    <property type="entry name" value="Pyrv_Fd/Flavodoxin_OxRdtase_N"/>
</dbReference>
<accession>A0A0R3MZB3</accession>
<dbReference type="RefSeq" id="WP_057858070.1">
    <property type="nucleotide sequence ID" value="NZ_LLYB01000057.1"/>
</dbReference>
<feature type="domain" description="4Fe-4S ferredoxin-type" evidence="2">
    <location>
        <begin position="630"/>
        <end position="662"/>
    </location>
</feature>
<dbReference type="Proteomes" id="UP000051660">
    <property type="component" value="Unassembled WGS sequence"/>
</dbReference>
<dbReference type="STRING" id="722472.SAMN05444321_7107"/>
<evidence type="ECO:0000313" key="3">
    <source>
        <dbReference type="EMBL" id="KRR25415.1"/>
    </source>
</evidence>
<dbReference type="InterPro" id="IPR019752">
    <property type="entry name" value="Pyrv/ketoisovalerate_OxRed_cat"/>
</dbReference>
<dbReference type="InterPro" id="IPR002869">
    <property type="entry name" value="Pyrv_flavodox_OxRed_cen"/>
</dbReference>
<reference evidence="3 4" key="1">
    <citation type="submission" date="2014-03" db="EMBL/GenBank/DDBJ databases">
        <title>Bradyrhizobium valentinum sp. nov., isolated from effective nodules of Lupinus mariae-josephae, a lupine endemic of basic-lime soils in Eastern Spain.</title>
        <authorList>
            <person name="Duran D."/>
            <person name="Rey L."/>
            <person name="Navarro A."/>
            <person name="Busquets A."/>
            <person name="Imperial J."/>
            <person name="Ruiz-Argueso T."/>
        </authorList>
    </citation>
    <scope>NUCLEOTIDE SEQUENCE [LARGE SCALE GENOMIC DNA]</scope>
    <source>
        <strain evidence="3 4">CCBAU 23086</strain>
    </source>
</reference>
<dbReference type="Pfam" id="PF02775">
    <property type="entry name" value="TPP_enzyme_C"/>
    <property type="match status" value="1"/>
</dbReference>
<dbReference type="EC" id="1.2.7.8" evidence="3"/>
<dbReference type="Gene3D" id="3.40.920.10">
    <property type="entry name" value="Pyruvate-ferredoxin oxidoreductase, PFOR, domain III"/>
    <property type="match status" value="1"/>
</dbReference>
<dbReference type="Pfam" id="PF20169">
    <property type="entry name" value="DUF6537"/>
    <property type="match status" value="1"/>
</dbReference>
<proteinExistence type="predicted"/>
<comment type="caution">
    <text evidence="3">The sequence shown here is derived from an EMBL/GenBank/DDBJ whole genome shotgun (WGS) entry which is preliminary data.</text>
</comment>
<dbReference type="InterPro" id="IPR051457">
    <property type="entry name" value="2-oxoacid:Fd_oxidoreductase"/>
</dbReference>
<dbReference type="SUPFAM" id="SSF53323">
    <property type="entry name" value="Pyruvate-ferredoxin oxidoreductase, PFOR, domain III"/>
    <property type="match status" value="1"/>
</dbReference>
<protein>
    <submittedName>
        <fullName evidence="3">Indolepyruvate ferredoxin oxidoreductase</fullName>
        <ecNumber evidence="3">1.2.7.8</ecNumber>
    </submittedName>
</protein>
<dbReference type="SUPFAM" id="SSF52518">
    <property type="entry name" value="Thiamin diphosphate-binding fold (THDP-binding)"/>
    <property type="match status" value="2"/>
</dbReference>
<organism evidence="3 4">
    <name type="scientific">Bradyrhizobium lablabi</name>
    <dbReference type="NCBI Taxonomy" id="722472"/>
    <lineage>
        <taxon>Bacteria</taxon>
        <taxon>Pseudomonadati</taxon>
        <taxon>Pseudomonadota</taxon>
        <taxon>Alphaproteobacteria</taxon>
        <taxon>Hyphomicrobiales</taxon>
        <taxon>Nitrobacteraceae</taxon>
        <taxon>Bradyrhizobium</taxon>
    </lineage>
</organism>
<evidence type="ECO:0000256" key="1">
    <source>
        <dbReference type="ARBA" id="ARBA00023002"/>
    </source>
</evidence>
<dbReference type="PANTHER" id="PTHR48084">
    <property type="entry name" value="2-OXOGLUTARATE OXIDOREDUCTASE SUBUNIT KORB-RELATED"/>
    <property type="match status" value="1"/>
</dbReference>
<evidence type="ECO:0000313" key="4">
    <source>
        <dbReference type="Proteomes" id="UP000051660"/>
    </source>
</evidence>
<gene>
    <name evidence="3" type="ORF">CQ14_10565</name>
</gene>
<keyword evidence="3" id="KW-0670">Pyruvate</keyword>
<dbReference type="EMBL" id="LLYB01000057">
    <property type="protein sequence ID" value="KRR25415.1"/>
    <property type="molecule type" value="Genomic_DNA"/>
</dbReference>
<keyword evidence="1 3" id="KW-0560">Oxidoreductase</keyword>
<dbReference type="GO" id="GO:0043805">
    <property type="term" value="F:indolepyruvate ferredoxin oxidoreductase activity"/>
    <property type="evidence" value="ECO:0007669"/>
    <property type="project" value="UniProtKB-EC"/>
</dbReference>
<dbReference type="PANTHER" id="PTHR48084:SF3">
    <property type="entry name" value="SUBUNIT OF PYRUVATE:FLAVODOXIN OXIDOREDUCTASE"/>
    <property type="match status" value="1"/>
</dbReference>
<dbReference type="Gene3D" id="3.40.50.970">
    <property type="match status" value="2"/>
</dbReference>
<dbReference type="AlphaFoldDB" id="A0A0R3MZB3"/>
<dbReference type="InterPro" id="IPR011766">
    <property type="entry name" value="TPP_enzyme_TPP-bd"/>
</dbReference>
<dbReference type="NCBIfam" id="NF009588">
    <property type="entry name" value="PRK13029.1"/>
    <property type="match status" value="1"/>
</dbReference>
<dbReference type="InterPro" id="IPR046667">
    <property type="entry name" value="DUF6537"/>
</dbReference>
<evidence type="ECO:0000259" key="2">
    <source>
        <dbReference type="PROSITE" id="PS51379"/>
    </source>
</evidence>
<sequence>MGINQGPISLDQKYTQGTGHIFLTGIQALVRLPMAQIRRDRAAGLNTAGFISGYRGSPLGGYDQQLFAARKHLDQYNIKFQPGVNEDLAATAIWGSQQLNLSPGAKYDGVVGIWYGKGPGVDRCGDVFRHGNTAGSAKNGGVLVLAGDDHGAKSSTVPHQSDHAFISALMPYLYPSSIHEMIEMGLLGIAMSRYSGCWVGMKVITETVETTAEIDLTDEMTPFAIPTDFEMPPGGLNLRWPDDRYLQDLRLQDYKGYAAIAFARANKINRITMDSPNARYGIMASGKSYEDIRQALRELGITEEVAAKIGLRLYKIGMPWPLEPEGVRNFAVGLEEIFIIEERREIVENQVKQELFNWRDDVRPRIVGKMDDHDKRFLTFAAELSVASLASSLTERLLRLNLNPEIAAMLRARADWFNGRQATQMQAVAPVTRTPYFCSGCPHNSSTKVPEGSRAFAGIGCHFMALWMDRNTETYTHMGGEGVPWVGVAPFTKEEHVFANLGDGTYFHSGSLAIRQAIASGANITYKLLYNDATAMTGGQHVDGELSPQQITFQLHAEGIRNIYLVSENPGAYPASDIAPGVKVAHRDELDAVQKTCRTLKGTSAIVFVQTCAAEKRRRRKRGLMEDPARRIMINPAVCEGCGDCSVQSNCISVEPLETELGRKRTINQSTCNKDYSCLKGFCPSFVTIDGGKPRRRAPASLGDIGDLPEPASFPSLERPYNIAVGGVGGTGVLTIGALLGMAAHIEGKASMILDMSGLAQKGGAVLSHVRLSEHTADVTCSRIVTGTADLVMAADEVVAVSKDMVTLCESTRTVGVINSHVIPTADFILNRDFNFQSRKLNSVLETELRKDSSFFDFTTPAEALLGDSIATNVMMLGYAYQRGLLPLSAKAIEQAIEVNGVSIKMNTQAFQLGRLAAADPARFKEMMKDHDAVAPAKTLDEMTLDEIITHRMGMLTDYQSARLAKRYRKLVDRVRDAATRGGYGDALPRAVAINYAKLLAYKDEYEVARLFTDGKFEQQLRDQFEGDFKFNFNLAPPILGGAKDALGRPKKRAFGAWMLPVFRTMAKVRFLRGTPLDVFGYSADRKLERELIGNYEKDVDTALGLLSQVTHDTAVELLNLPDRVRGYGPVKEKAVVDAKARHAQLTADLANPPPAPRQLAAE</sequence>
<dbReference type="Pfam" id="PF01558">
    <property type="entry name" value="POR"/>
    <property type="match status" value="1"/>
</dbReference>
<dbReference type="GO" id="GO:0045333">
    <property type="term" value="P:cellular respiration"/>
    <property type="evidence" value="ECO:0007669"/>
    <property type="project" value="UniProtKB-ARBA"/>
</dbReference>
<dbReference type="GO" id="GO:0044281">
    <property type="term" value="P:small molecule metabolic process"/>
    <property type="evidence" value="ECO:0007669"/>
    <property type="project" value="UniProtKB-ARBA"/>
</dbReference>
<dbReference type="InterPro" id="IPR029061">
    <property type="entry name" value="THDP-binding"/>
</dbReference>
<dbReference type="GO" id="GO:0030976">
    <property type="term" value="F:thiamine pyrophosphate binding"/>
    <property type="evidence" value="ECO:0007669"/>
    <property type="project" value="InterPro"/>
</dbReference>